<evidence type="ECO:0000256" key="1">
    <source>
        <dbReference type="SAM" id="Coils"/>
    </source>
</evidence>
<proteinExistence type="predicted"/>
<feature type="region of interest" description="Disordered" evidence="2">
    <location>
        <begin position="470"/>
        <end position="498"/>
    </location>
</feature>
<evidence type="ECO:0000313" key="4">
    <source>
        <dbReference type="EMBL" id="RQG94173.1"/>
    </source>
</evidence>
<dbReference type="Gene3D" id="2.60.40.10">
    <property type="entry name" value="Immunoglobulins"/>
    <property type="match status" value="1"/>
</dbReference>
<organism evidence="4 5">
    <name type="scientific">Natrarchaeobius chitinivorans</name>
    <dbReference type="NCBI Taxonomy" id="1679083"/>
    <lineage>
        <taxon>Archaea</taxon>
        <taxon>Methanobacteriati</taxon>
        <taxon>Methanobacteriota</taxon>
        <taxon>Stenosarchaea group</taxon>
        <taxon>Halobacteria</taxon>
        <taxon>Halobacteriales</taxon>
        <taxon>Natrialbaceae</taxon>
        <taxon>Natrarchaeobius</taxon>
    </lineage>
</organism>
<keyword evidence="1" id="KW-0175">Coiled coil</keyword>
<keyword evidence="5" id="KW-1185">Reference proteome</keyword>
<feature type="compositionally biased region" description="Gly residues" evidence="2">
    <location>
        <begin position="1234"/>
        <end position="1250"/>
    </location>
</feature>
<feature type="domain" description="Bacterial Ig" evidence="3">
    <location>
        <begin position="1639"/>
        <end position="1716"/>
    </location>
</feature>
<dbReference type="OrthoDB" id="351219at2157"/>
<dbReference type="InterPro" id="IPR013783">
    <property type="entry name" value="Ig-like_fold"/>
</dbReference>
<reference evidence="4 5" key="1">
    <citation type="submission" date="2018-10" db="EMBL/GenBank/DDBJ databases">
        <title>Natrarchaeobius chitinivorans gen. nov., sp. nov., and Natrarchaeobius haloalkaliphilus sp. nov., alkaliphilic, chitin-utilizing haloarchaea from hypersaline alkaline lakes.</title>
        <authorList>
            <person name="Sorokin D.Y."/>
            <person name="Elcheninov A.G."/>
            <person name="Kostrikina N.A."/>
            <person name="Bale N.J."/>
            <person name="Sinninghe Damste J.S."/>
            <person name="Khijniak T.V."/>
            <person name="Kublanov I.V."/>
            <person name="Toshchakov S.V."/>
        </authorList>
    </citation>
    <scope>NUCLEOTIDE SEQUENCE [LARGE SCALE GENOMIC DNA]</scope>
    <source>
        <strain evidence="4 5">AArcht4T</strain>
    </source>
</reference>
<gene>
    <name evidence="4" type="ORF">EA473_12410</name>
</gene>
<feature type="region of interest" description="Disordered" evidence="2">
    <location>
        <begin position="1397"/>
        <end position="1420"/>
    </location>
</feature>
<feature type="coiled-coil region" evidence="1">
    <location>
        <begin position="4"/>
        <end position="31"/>
    </location>
</feature>
<name>A0A3N6LV17_NATCH</name>
<accession>A0A3N6LV17</accession>
<protein>
    <recommendedName>
        <fullName evidence="3">Bacterial Ig domain-containing protein</fullName>
    </recommendedName>
</protein>
<dbReference type="EMBL" id="REGA01000010">
    <property type="protein sequence ID" value="RQG94173.1"/>
    <property type="molecule type" value="Genomic_DNA"/>
</dbReference>
<dbReference type="Proteomes" id="UP000282323">
    <property type="component" value="Unassembled WGS sequence"/>
</dbReference>
<evidence type="ECO:0000256" key="2">
    <source>
        <dbReference type="SAM" id="MobiDB-lite"/>
    </source>
</evidence>
<feature type="region of interest" description="Disordered" evidence="2">
    <location>
        <begin position="573"/>
        <end position="602"/>
    </location>
</feature>
<feature type="region of interest" description="Disordered" evidence="2">
    <location>
        <begin position="1228"/>
        <end position="1271"/>
    </location>
</feature>
<dbReference type="RefSeq" id="WP_124195931.1">
    <property type="nucleotide sequence ID" value="NZ_REGA01000010.1"/>
</dbReference>
<evidence type="ECO:0000313" key="5">
    <source>
        <dbReference type="Proteomes" id="UP000282323"/>
    </source>
</evidence>
<feature type="compositionally biased region" description="Acidic residues" evidence="2">
    <location>
        <begin position="1262"/>
        <end position="1271"/>
    </location>
</feature>
<sequence>MSAVDQLRSDYVAARDDVRRAEADRSKLLTELSHVEALFDASRRGDSVEDVATTVESHLALVEELGYSQTALEDADLLAARPTFADFGVERTEDVAEALERVFRDGLEGEFEDLLACLRDVNAAGGDPDEELAEHLDELGVAFEDDLADVYQERTAAVVGALFADGVRTEADLEDLLEAERGVSYGDDLLAVRDDDAYRSAAIDALVESIEAGDPGGYIAARRPFERTARALDTFAGRRRETLHGVTEDLADAYPSDHSTPHTDLDHETPVLLAPTRLETRFVRRTDEDGEEVSDPTEYELLVRVYPDDLHVDTHEQSLTDAEVEYGARFWERVWTGCHLDEDRSHVEAIPDRLLDGLDLEALPDDADERHAAVKERAWNELADRFGPERASWVKRELAPERGDRLLAGPDEVDFPEDEADVADYVAAFVDEMADSRSGVDRRPGSWTRPPRARLLPDQWIAFAETDGTEVTATSEPVQPPLSIGPDPGSMESAAETASEYDDFRSGEIEWVFDFDVAEDVGMALRLDLTEDQVAAGVDRLTVLGVSTGLDEDEATVELADLVEAHRYTDGLSILERGTPTNDTRENPAATTSSGDESVYERECVRSPVRADEADTDAVRAAQLLGLDPQQIGDDRPFVFDRVAGGTGTADATARATNAALWSATWGYYVPHLLVPLDWGPGVEWREALLYWLENVRRHFVEYVRGCGPLPPIRVGSQPYGIVPTTAYEDWSPIDEFETTPENIVPSSSSGLPLERYADEDVSEQLAGVLDALWETWEDASADVPSVDAADDPELVGSELLEMSGTSYGYRLRDLTGGEAISCLMTGTALQAQRQSAHDATADQLQTAASDDLESILDEDAVARVGDLFADQQAPVVDASVVGDDFDATLRALRTTPHGGLREGIPGTGGSTTEELEDGTWIIRVLFGGADASVAEALCYHAILQEYRLARIRIAAHYEHGHPDPSDEAGWASSAWSLLPEPQVHEDGDLTMWDALDERVPASLQEHPGYRSEWAIGDMLREFPEIDRPFAELIDAFEALEDADPTAVERRVRETVDLASHRYDAWATSLATRRLEGMRETAGDGLYVGAYGYVENLQRSDDDRSKGYIQAPSIDQATAAAVMRSAHEAETEEYGNLFTVDLSAERVRDARNLLAGVRAGYPLGELLGYRFERGLHENDDAELNKYVFGFRALAPLIEGSIDREEMADSDAAAERDVVDGVALYELWRDEQTGDDGGGSGGDDGGDGEGIPWGEEVGSEQLDLPDPESDDQTEIEEYEAITDELAAIEAAYDAVRDVLAAESVYQLVRDSPERAGAALDALARGEAIEDIEVLDTPRSGTSCTHRLVSLFEEDVAKSPWESTGSPRAAAEPTLEDWVGTLMGDPTRVACRAAYRLEEDADGEEHDDGEADDVQEDGGDDVDEQTDWQVTAVWLTELGLSSLDVVSLVEGDEAAWASELESRVSYHLQRTYANVGPDHEIRLSFAQPAEWPDAAALGVDPDDSIGFGELLEVARGVRSVLTHSRSVDARDLSVPGEATDDGQVVGDLDERANVAYGRLADAVETLGPQVALLAADQETDDRTIDDLTELIEALLEVPTEDLDGIEATLGQIDIDALQTELETVATAVAGSGVLVAQTDAGEVVISSETPTVEGTADPGETVSVHLQNNSPQNPGQQIRTATADEDGQFEVEFETGGLEPGDEVTITVQDESGERVEYTATYVDGERPPHAIDWPELEAFAAVVDLLEPIVESAEPVVAADETLDESAVDGAAGELDEEHWPDDAAADLDAVRATPSASFPGFDAPADWEQIAIVARAVAENDLDPERLEQAALEAGVPSTADLADLVDETVGGAETVVAGVEAAGRRPTQMLIPGTLEAIREALELCADYGIHGSVPLSATGSTRRDLETLARQSGSVYDEAVDRLDALDERPDGDETPADPDFYVDWLEALFGETFTVLVPFEPTNPGELGDALESDHSDALQEGDPLAVETWFDRIARVRDESRRFGKLLAYGEALGELSPADGSRFAVGQLPFEADDTWVGLPDAWDGEHPTGRLSVVSYVHGSLENEITSGTCVGLFVDELVETVPTESETTGLSVHYDRPANQAPQSMLLAVPPNDAGGDHWSVETLADVVRESVDMAKLRTVDRHAIDGMGQVLPGLAVATNESADSAGPDTASIDPDDLLADWASVGVDGGDE</sequence>
<evidence type="ECO:0000259" key="3">
    <source>
        <dbReference type="Pfam" id="PF17936"/>
    </source>
</evidence>
<dbReference type="Pfam" id="PF17936">
    <property type="entry name" value="Big_6"/>
    <property type="match status" value="1"/>
</dbReference>
<dbReference type="InterPro" id="IPR041498">
    <property type="entry name" value="Big_6"/>
</dbReference>
<comment type="caution">
    <text evidence="4">The sequence shown here is derived from an EMBL/GenBank/DDBJ whole genome shotgun (WGS) entry which is preliminary data.</text>
</comment>